<feature type="signal peptide" evidence="3">
    <location>
        <begin position="1"/>
        <end position="25"/>
    </location>
</feature>
<sequence length="839" mass="87000">MTSTITRFLKIAIVFCCFLTHVAYSQVITTIVSGTTIGDGGPALNAGFCSPTAIGFDQNGNSFIMDTEGYRVRKIDANGIVTTLAGTGEVGFEGDNGPATNAKFIQPLGMAIDATGRVYIADSQNHRVRRIDLNGVITTIAGNGINGYGGDGGLAVNATLRFPTCVVIDKDGNLYIVDSGNNRIRKVGVDGVINTVAGNGTPSFGGDGGPATSAQLQYPSAVAVDNSGNLYIADTYNNRIRKVDVNGVITTVAGDGSLQSRGDGGLAINASVYRPNDLTIDDAGVIYLSQQDGRVRKINTNGIIEPVAGNGTSGFSGDGGLAVNAQISAVPGVDVDASGNVYIADQDNYRIRRITSDGVINTIAGGFTGDGGPATNAFFRKLLFATKTPANLTVDTKGNVYVTDQFSHRLRKVSPNGIISTVAGTGVNGYTGDSGPATEAQLRYPRGAGLDATGNLYFIDQSNARIRKIAVNGTITTVAGDGTPSFIENRYSGSSADIYNSSGIAVSKAGTVYVPTSKCILKITPAGIISIVAGTTASSGYSGDGGLAVNAQLNNPTSVTLDKDENLYIADFSNNRVRKVDASGIITTVAGNGFLYYGSENILATNSPVNGPYEVAFDGNGTMYISESYYNRIRRVDRNGLITTAVESGAQGANSDGIPAVNAKLVGPKGITVDVAGNLYIAETGNQRVRKVTYPIRPTLAVNEPINCSATSVTLTAQPSGEGFAYQFGPGATQIGTTNQAVVQASGTYSVTVTTSIFGSPAGSATASVSIGDFYTLKAGNWTDSTVWSCGVVPNATQQVRILHAIDLSPNYQAEARAIRYETGGRLNVATGATLRLAR</sequence>
<evidence type="ECO:0000313" key="5">
    <source>
        <dbReference type="EMBL" id="NEU68790.1"/>
    </source>
</evidence>
<dbReference type="PANTHER" id="PTHR46388">
    <property type="entry name" value="NHL REPEAT-CONTAINING PROTEIN 2"/>
    <property type="match status" value="1"/>
</dbReference>
<dbReference type="SUPFAM" id="SSF50969">
    <property type="entry name" value="YVTN repeat-like/Quinoprotein amine dehydrogenase"/>
    <property type="match status" value="1"/>
</dbReference>
<feature type="domain" description="Teneurin NHL" evidence="4">
    <location>
        <begin position="205"/>
        <end position="260"/>
    </location>
</feature>
<keyword evidence="1" id="KW-0677">Repeat</keyword>
<dbReference type="InterPro" id="IPR011044">
    <property type="entry name" value="Quino_amine_DH_bsu"/>
</dbReference>
<dbReference type="AlphaFoldDB" id="A0A6M0IKH7"/>
<proteinExistence type="predicted"/>
<dbReference type="SUPFAM" id="SSF101898">
    <property type="entry name" value="NHL repeat"/>
    <property type="match status" value="1"/>
</dbReference>
<dbReference type="CDD" id="cd14953">
    <property type="entry name" value="NHL_like_1"/>
    <property type="match status" value="2"/>
</dbReference>
<dbReference type="SUPFAM" id="SSF63829">
    <property type="entry name" value="Calcium-dependent phosphotriesterase"/>
    <property type="match status" value="1"/>
</dbReference>
<dbReference type="RefSeq" id="WP_164041290.1">
    <property type="nucleotide sequence ID" value="NZ_JAAGNZ010000002.1"/>
</dbReference>
<dbReference type="Pfam" id="PF25021">
    <property type="entry name" value="TEN_NHL"/>
    <property type="match status" value="5"/>
</dbReference>
<dbReference type="InterPro" id="IPR011042">
    <property type="entry name" value="6-blade_b-propeller_TolB-like"/>
</dbReference>
<evidence type="ECO:0000259" key="4">
    <source>
        <dbReference type="Pfam" id="PF25021"/>
    </source>
</evidence>
<evidence type="ECO:0000256" key="3">
    <source>
        <dbReference type="SAM" id="SignalP"/>
    </source>
</evidence>
<feature type="repeat" description="NHL" evidence="2">
    <location>
        <begin position="552"/>
        <end position="583"/>
    </location>
</feature>
<gene>
    <name evidence="5" type="ORF">GK091_18025</name>
</gene>
<feature type="chain" id="PRO_5026982317" description="Teneurin NHL domain-containing protein" evidence="3">
    <location>
        <begin position="26"/>
        <end position="839"/>
    </location>
</feature>
<evidence type="ECO:0000256" key="2">
    <source>
        <dbReference type="PROSITE-ProRule" id="PRU00504"/>
    </source>
</evidence>
<organism evidence="5 6">
    <name type="scientific">Spirosoma agri</name>
    <dbReference type="NCBI Taxonomy" id="1987381"/>
    <lineage>
        <taxon>Bacteria</taxon>
        <taxon>Pseudomonadati</taxon>
        <taxon>Bacteroidota</taxon>
        <taxon>Cytophagia</taxon>
        <taxon>Cytophagales</taxon>
        <taxon>Cytophagaceae</taxon>
        <taxon>Spirosoma</taxon>
    </lineage>
</organism>
<dbReference type="InterPro" id="IPR001258">
    <property type="entry name" value="NHL_repeat"/>
</dbReference>
<feature type="domain" description="Teneurin NHL" evidence="4">
    <location>
        <begin position="431"/>
        <end position="481"/>
    </location>
</feature>
<evidence type="ECO:0000313" key="6">
    <source>
        <dbReference type="Proteomes" id="UP000477386"/>
    </source>
</evidence>
<dbReference type="Gene3D" id="2.120.10.30">
    <property type="entry name" value="TolB, C-terminal domain"/>
    <property type="match status" value="7"/>
</dbReference>
<comment type="caution">
    <text evidence="5">The sequence shown here is derived from an EMBL/GenBank/DDBJ whole genome shotgun (WGS) entry which is preliminary data.</text>
</comment>
<dbReference type="InterPro" id="IPR056822">
    <property type="entry name" value="TEN_NHL"/>
</dbReference>
<feature type="repeat" description="NHL" evidence="2">
    <location>
        <begin position="215"/>
        <end position="246"/>
    </location>
</feature>
<dbReference type="EMBL" id="JAAGNZ010000002">
    <property type="protein sequence ID" value="NEU68790.1"/>
    <property type="molecule type" value="Genomic_DNA"/>
</dbReference>
<protein>
    <recommendedName>
        <fullName evidence="4">Teneurin NHL domain-containing protein</fullName>
    </recommendedName>
</protein>
<keyword evidence="6" id="KW-1185">Reference proteome</keyword>
<dbReference type="Proteomes" id="UP000477386">
    <property type="component" value="Unassembled WGS sequence"/>
</dbReference>
<reference evidence="5 6" key="1">
    <citation type="submission" date="2020-02" db="EMBL/GenBank/DDBJ databases">
        <title>Draft genome sequence of two Spirosoma agri KCTC 52727 and Spirosoma terrae KCTC 52035.</title>
        <authorList>
            <person name="Rojas J."/>
            <person name="Ambika Manirajan B."/>
            <person name="Ratering S."/>
            <person name="Suarez C."/>
            <person name="Schnell S."/>
        </authorList>
    </citation>
    <scope>NUCLEOTIDE SEQUENCE [LARGE SCALE GENOMIC DNA]</scope>
    <source>
        <strain evidence="5 6">KCTC 52727</strain>
    </source>
</reference>
<feature type="domain" description="Teneurin NHL" evidence="4">
    <location>
        <begin position="149"/>
        <end position="199"/>
    </location>
</feature>
<keyword evidence="3" id="KW-0732">Signal</keyword>
<name>A0A6M0IKH7_9BACT</name>
<feature type="domain" description="Teneurin NHL" evidence="4">
    <location>
        <begin position="541"/>
        <end position="592"/>
    </location>
</feature>
<feature type="domain" description="Teneurin NHL" evidence="4">
    <location>
        <begin position="94"/>
        <end position="143"/>
    </location>
</feature>
<accession>A0A6M0IKH7</accession>
<dbReference type="PROSITE" id="PS51125">
    <property type="entry name" value="NHL"/>
    <property type="match status" value="2"/>
</dbReference>
<dbReference type="PANTHER" id="PTHR46388:SF2">
    <property type="entry name" value="NHL REPEAT-CONTAINING PROTEIN 2"/>
    <property type="match status" value="1"/>
</dbReference>
<evidence type="ECO:0000256" key="1">
    <source>
        <dbReference type="ARBA" id="ARBA00022737"/>
    </source>
</evidence>